<keyword evidence="2" id="KW-1185">Reference proteome</keyword>
<gene>
    <name evidence="1" type="ORF">PJF56_02150</name>
</gene>
<accession>A0ABT7BEN9</accession>
<sequence>MIPIVPKIVRRGKPNLRKEGAKACSIGKDVLMELDYDRSPIALK</sequence>
<name>A0ABT7BEN9_9CYAN</name>
<organism evidence="1 2">
    <name type="scientific">Roseofilum halophilum BLCC-M91</name>
    <dbReference type="NCBI Taxonomy" id="3022259"/>
    <lineage>
        <taxon>Bacteria</taxon>
        <taxon>Bacillati</taxon>
        <taxon>Cyanobacteriota</taxon>
        <taxon>Cyanophyceae</taxon>
        <taxon>Desertifilales</taxon>
        <taxon>Desertifilaceae</taxon>
        <taxon>Roseofilum</taxon>
        <taxon>Roseofilum halophilum</taxon>
    </lineage>
</organism>
<evidence type="ECO:0000313" key="2">
    <source>
        <dbReference type="Proteomes" id="UP001231370"/>
    </source>
</evidence>
<dbReference type="RefSeq" id="WP_283760987.1">
    <property type="nucleotide sequence ID" value="NZ_JAQPOK010000015.1"/>
</dbReference>
<comment type="caution">
    <text evidence="1">The sequence shown here is derived from an EMBL/GenBank/DDBJ whole genome shotgun (WGS) entry which is preliminary data.</text>
</comment>
<protein>
    <submittedName>
        <fullName evidence="1">Uncharacterized protein</fullName>
    </submittedName>
</protein>
<proteinExistence type="predicted"/>
<dbReference type="EMBL" id="JAQPOK010000015">
    <property type="protein sequence ID" value="MDJ1177657.1"/>
    <property type="molecule type" value="Genomic_DNA"/>
</dbReference>
<dbReference type="Proteomes" id="UP001231370">
    <property type="component" value="Unassembled WGS sequence"/>
</dbReference>
<reference evidence="1 2" key="1">
    <citation type="submission" date="2023-01" db="EMBL/GenBank/DDBJ databases">
        <title>Novel diversity within Roseofilum (Cyanobacteria; Desertifilaceae) from marine benthic mats with descriptions of four novel species.</title>
        <authorList>
            <person name="Wang Y."/>
            <person name="Berthold D.E."/>
            <person name="Hu J."/>
            <person name="Lefler F.W."/>
            <person name="Laughinghouse H.D. IV."/>
        </authorList>
    </citation>
    <scope>NUCLEOTIDE SEQUENCE [LARGE SCALE GENOMIC DNA]</scope>
    <source>
        <strain evidence="1 2">BLCC-M91</strain>
    </source>
</reference>
<evidence type="ECO:0000313" key="1">
    <source>
        <dbReference type="EMBL" id="MDJ1177657.1"/>
    </source>
</evidence>